<organism evidence="2">
    <name type="scientific">Hexamita inflata</name>
    <dbReference type="NCBI Taxonomy" id="28002"/>
    <lineage>
        <taxon>Eukaryota</taxon>
        <taxon>Metamonada</taxon>
        <taxon>Diplomonadida</taxon>
        <taxon>Hexamitidae</taxon>
        <taxon>Hexamitinae</taxon>
        <taxon>Hexamita</taxon>
    </lineage>
</organism>
<dbReference type="EMBL" id="CAXDID020000457">
    <property type="protein sequence ID" value="CAL6093320.1"/>
    <property type="molecule type" value="Genomic_DNA"/>
</dbReference>
<accession>A0AA86TVA7</accession>
<comment type="caution">
    <text evidence="2">The sequence shown here is derived from an EMBL/GenBank/DDBJ whole genome shotgun (WGS) entry which is preliminary data.</text>
</comment>
<feature type="transmembrane region" description="Helical" evidence="1">
    <location>
        <begin position="21"/>
        <end position="42"/>
    </location>
</feature>
<reference evidence="2" key="1">
    <citation type="submission" date="2023-06" db="EMBL/GenBank/DDBJ databases">
        <authorList>
            <person name="Kurt Z."/>
        </authorList>
    </citation>
    <scope>NUCLEOTIDE SEQUENCE</scope>
</reference>
<gene>
    <name evidence="2" type="ORF">HINF_LOCUS16112</name>
    <name evidence="3" type="ORF">HINF_LOCUS44658</name>
    <name evidence="4" type="ORF">HINF_LOCUS66934</name>
    <name evidence="5" type="ORF">HINF_LOCUS75630</name>
</gene>
<evidence type="ECO:0000313" key="6">
    <source>
        <dbReference type="Proteomes" id="UP001642409"/>
    </source>
</evidence>
<evidence type="ECO:0000313" key="4">
    <source>
        <dbReference type="EMBL" id="CAL6093320.1"/>
    </source>
</evidence>
<keyword evidence="6" id="KW-1185">Reference proteome</keyword>
<dbReference type="EMBL" id="CATOUU010000400">
    <property type="protein sequence ID" value="CAI9928467.1"/>
    <property type="molecule type" value="Genomic_DNA"/>
</dbReference>
<feature type="transmembrane region" description="Helical" evidence="1">
    <location>
        <begin position="57"/>
        <end position="75"/>
    </location>
</feature>
<sequence>MLLWFIQDWQKRVSGRSDQYLHSEPVLIIFYIFTFVCCLWNNQLNAFLSMLQNNSKINYELFFLFFILIITLLYASEKYEERIQFCGIYNLYFSTNSRGVGANTVFQNLPVVLPVSLLLGNVKPYYRLQNLNIWKIEILILKYNYFTQQFQKYKRISKEVMMLSCTIAPVHNDMKDLDCYRMLLNNISINDQNNFTVKSVVFVIG</sequence>
<evidence type="ECO:0000313" key="3">
    <source>
        <dbReference type="EMBL" id="CAI9957013.1"/>
    </source>
</evidence>
<proteinExistence type="predicted"/>
<keyword evidence="1" id="KW-1133">Transmembrane helix</keyword>
<keyword evidence="1" id="KW-0472">Membrane</keyword>
<reference evidence="4 6" key="2">
    <citation type="submission" date="2024-07" db="EMBL/GenBank/DDBJ databases">
        <authorList>
            <person name="Akdeniz Z."/>
        </authorList>
    </citation>
    <scope>NUCLEOTIDE SEQUENCE [LARGE SCALE GENOMIC DNA]</scope>
</reference>
<protein>
    <submittedName>
        <fullName evidence="4">Hypothetical_protein</fullName>
    </submittedName>
</protein>
<evidence type="ECO:0000313" key="2">
    <source>
        <dbReference type="EMBL" id="CAI9928467.1"/>
    </source>
</evidence>
<dbReference type="EMBL" id="CAXDID020000676">
    <property type="protein sequence ID" value="CAL6109829.1"/>
    <property type="molecule type" value="Genomic_DNA"/>
</dbReference>
<dbReference type="EMBL" id="CATOUU010000881">
    <property type="protein sequence ID" value="CAI9957013.1"/>
    <property type="molecule type" value="Genomic_DNA"/>
</dbReference>
<evidence type="ECO:0000313" key="5">
    <source>
        <dbReference type="EMBL" id="CAL6109829.1"/>
    </source>
</evidence>
<evidence type="ECO:0000256" key="1">
    <source>
        <dbReference type="SAM" id="Phobius"/>
    </source>
</evidence>
<keyword evidence="1" id="KW-0812">Transmembrane</keyword>
<dbReference type="AlphaFoldDB" id="A0AA86TVA7"/>
<name>A0AA86TVA7_9EUKA</name>
<dbReference type="Proteomes" id="UP001642409">
    <property type="component" value="Unassembled WGS sequence"/>
</dbReference>